<dbReference type="GO" id="GO:0044780">
    <property type="term" value="P:bacterial-type flagellum assembly"/>
    <property type="evidence" value="ECO:0007669"/>
    <property type="project" value="InterPro"/>
</dbReference>
<evidence type="ECO:0000256" key="4">
    <source>
        <dbReference type="ARBA" id="ARBA00022795"/>
    </source>
</evidence>
<dbReference type="PIRSF" id="PIRSF039090">
    <property type="entry name" value="Flis"/>
    <property type="match status" value="1"/>
</dbReference>
<accession>A0A2Z6DZH5</accession>
<dbReference type="Proteomes" id="UP000262004">
    <property type="component" value="Chromosome"/>
</dbReference>
<keyword evidence="7" id="KW-0969">Cilium</keyword>
<dbReference type="RefSeq" id="WP_119335460.1">
    <property type="nucleotide sequence ID" value="NZ_AP018558.1"/>
</dbReference>
<protein>
    <recommendedName>
        <fullName evidence="6">Flagellar secretion chaperone FliS</fullName>
    </recommendedName>
</protein>
<evidence type="ECO:0000313" key="7">
    <source>
        <dbReference type="EMBL" id="BBD77750.1"/>
    </source>
</evidence>
<dbReference type="KEGG" id="htl:HPTL_1488"/>
<dbReference type="OrthoDB" id="9792010at2"/>
<dbReference type="PANTHER" id="PTHR34773:SF1">
    <property type="entry name" value="FLAGELLAR SECRETION CHAPERONE FLIS"/>
    <property type="match status" value="1"/>
</dbReference>
<dbReference type="AlphaFoldDB" id="A0A2Z6DZH5"/>
<dbReference type="PANTHER" id="PTHR34773">
    <property type="entry name" value="FLAGELLAR SECRETION CHAPERONE FLIS"/>
    <property type="match status" value="1"/>
</dbReference>
<evidence type="ECO:0000313" key="8">
    <source>
        <dbReference type="Proteomes" id="UP000262004"/>
    </source>
</evidence>
<gene>
    <name evidence="7" type="primary">fliS</name>
    <name evidence="7" type="ORF">HPTL_1488</name>
</gene>
<name>A0A2Z6DZH5_HYDTE</name>
<dbReference type="EMBL" id="AP018558">
    <property type="protein sequence ID" value="BBD77750.1"/>
    <property type="molecule type" value="Genomic_DNA"/>
</dbReference>
<keyword evidence="8" id="KW-1185">Reference proteome</keyword>
<reference evidence="7 8" key="1">
    <citation type="submission" date="2018-04" db="EMBL/GenBank/DDBJ databases">
        <title>Complete genome sequence of Hydrogenophilus thermoluteolus TH-1.</title>
        <authorList>
            <person name="Arai H."/>
        </authorList>
    </citation>
    <scope>NUCLEOTIDE SEQUENCE [LARGE SCALE GENOMIC DNA]</scope>
    <source>
        <strain evidence="7 8">TH-1</strain>
    </source>
</reference>
<organism evidence="7 8">
    <name type="scientific">Hydrogenophilus thermoluteolus</name>
    <name type="common">Pseudomonas hydrogenothermophila</name>
    <dbReference type="NCBI Taxonomy" id="297"/>
    <lineage>
        <taxon>Bacteria</taxon>
        <taxon>Pseudomonadati</taxon>
        <taxon>Pseudomonadota</taxon>
        <taxon>Hydrogenophilia</taxon>
        <taxon>Hydrogenophilales</taxon>
        <taxon>Hydrogenophilaceae</taxon>
        <taxon>Hydrogenophilus</taxon>
    </lineage>
</organism>
<dbReference type="InterPro" id="IPR036584">
    <property type="entry name" value="FliS_sf"/>
</dbReference>
<sequence length="138" mass="14966">MLNRNTGVGAYQQVDLETAVQTADPHRLILMLFDGALMAIAQAEVAIEQRNIPQRAAAINKAIAIVIEGLKAALDLEAGGELADRLAALYDYIAERLTHANALNNAAPLKEAANLLRTIRDAWAEMPEEARKKTYATS</sequence>
<evidence type="ECO:0000256" key="6">
    <source>
        <dbReference type="PIRNR" id="PIRNR039090"/>
    </source>
</evidence>
<dbReference type="Pfam" id="PF02561">
    <property type="entry name" value="FliS"/>
    <property type="match status" value="1"/>
</dbReference>
<dbReference type="SUPFAM" id="SSF101116">
    <property type="entry name" value="Flagellar export chaperone FliS"/>
    <property type="match status" value="1"/>
</dbReference>
<dbReference type="InterPro" id="IPR003713">
    <property type="entry name" value="FliS"/>
</dbReference>
<evidence type="ECO:0000256" key="1">
    <source>
        <dbReference type="ARBA" id="ARBA00004514"/>
    </source>
</evidence>
<dbReference type="GO" id="GO:0071973">
    <property type="term" value="P:bacterial-type flagellum-dependent cell motility"/>
    <property type="evidence" value="ECO:0007669"/>
    <property type="project" value="TreeGrafter"/>
</dbReference>
<keyword evidence="3 6" id="KW-0963">Cytoplasm</keyword>
<keyword evidence="7" id="KW-0966">Cell projection</keyword>
<comment type="subcellular location">
    <subcellularLocation>
        <location evidence="1 6">Cytoplasm</location>
        <location evidence="1 6">Cytosol</location>
    </subcellularLocation>
</comment>
<proteinExistence type="inferred from homology"/>
<evidence type="ECO:0000256" key="3">
    <source>
        <dbReference type="ARBA" id="ARBA00022490"/>
    </source>
</evidence>
<dbReference type="Gene3D" id="1.20.120.340">
    <property type="entry name" value="Flagellar protein FliS"/>
    <property type="match status" value="1"/>
</dbReference>
<evidence type="ECO:0000256" key="2">
    <source>
        <dbReference type="ARBA" id="ARBA00008787"/>
    </source>
</evidence>
<dbReference type="NCBIfam" id="TIGR00208">
    <property type="entry name" value="fliS"/>
    <property type="match status" value="1"/>
</dbReference>
<keyword evidence="4 6" id="KW-1005">Bacterial flagellum biogenesis</keyword>
<keyword evidence="7" id="KW-0282">Flagellum</keyword>
<evidence type="ECO:0000256" key="5">
    <source>
        <dbReference type="ARBA" id="ARBA00023186"/>
    </source>
</evidence>
<comment type="similarity">
    <text evidence="2 6">Belongs to the FliS family.</text>
</comment>
<keyword evidence="5" id="KW-0143">Chaperone</keyword>
<dbReference type="GO" id="GO:0005829">
    <property type="term" value="C:cytosol"/>
    <property type="evidence" value="ECO:0007669"/>
    <property type="project" value="UniProtKB-SubCell"/>
</dbReference>
<dbReference type="CDD" id="cd16098">
    <property type="entry name" value="FliS"/>
    <property type="match status" value="1"/>
</dbReference>